<reference evidence="1 2" key="1">
    <citation type="journal article" date="2019" name="Proc. Natl. Acad. Sci. U.S.A.">
        <title>Regulatory changes in pterin and carotenoid genes underlie balanced color polymorphisms in the wall lizard.</title>
        <authorList>
            <person name="Andrade P."/>
            <person name="Pinho C."/>
            <person name="Perez I de Lanuza G."/>
            <person name="Afonso S."/>
            <person name="Brejcha J."/>
            <person name="Rubin C.J."/>
            <person name="Wallerman O."/>
            <person name="Pereira P."/>
            <person name="Sabatino S.J."/>
            <person name="Bellati A."/>
            <person name="Pellitteri-Rosa D."/>
            <person name="Bosakova Z."/>
            <person name="Bunikis I."/>
            <person name="Carretero M.A."/>
            <person name="Feiner N."/>
            <person name="Marsik P."/>
            <person name="Pauperio F."/>
            <person name="Salvi D."/>
            <person name="Soler L."/>
            <person name="While G.M."/>
            <person name="Uller T."/>
            <person name="Font E."/>
            <person name="Andersson L."/>
            <person name="Carneiro M."/>
        </authorList>
    </citation>
    <scope>NUCLEOTIDE SEQUENCE</scope>
</reference>
<evidence type="ECO:0000313" key="2">
    <source>
        <dbReference type="Proteomes" id="UP000472272"/>
    </source>
</evidence>
<gene>
    <name evidence="1" type="primary">IL18</name>
</gene>
<accession>A0A670KMN8</accession>
<protein>
    <submittedName>
        <fullName evidence="1">Interleukin 18</fullName>
    </submittedName>
</protein>
<evidence type="ECO:0000313" key="1">
    <source>
        <dbReference type="Ensembl" id="ENSPMRP00000036117.1"/>
    </source>
</evidence>
<dbReference type="Proteomes" id="UP000472272">
    <property type="component" value="Chromosome 15"/>
</dbReference>
<name>A0A670KMN8_PODMU</name>
<dbReference type="Ensembl" id="ENSPMRT00000038272.1">
    <property type="protein sequence ID" value="ENSPMRP00000036117.1"/>
    <property type="gene ID" value="ENSPMRG00000023333.1"/>
</dbReference>
<reference evidence="1" key="3">
    <citation type="submission" date="2025-09" db="UniProtKB">
        <authorList>
            <consortium name="Ensembl"/>
        </authorList>
    </citation>
    <scope>IDENTIFICATION</scope>
</reference>
<dbReference type="AlphaFoldDB" id="A0A670KMN8"/>
<proteinExistence type="predicted"/>
<keyword evidence="2" id="KW-1185">Reference proteome</keyword>
<dbReference type="Gene3D" id="2.80.10.50">
    <property type="match status" value="1"/>
</dbReference>
<dbReference type="InterPro" id="IPR008996">
    <property type="entry name" value="IL1/FGF"/>
</dbReference>
<dbReference type="SUPFAM" id="SSF50353">
    <property type="entry name" value="Cytokine"/>
    <property type="match status" value="1"/>
</dbReference>
<reference evidence="1" key="2">
    <citation type="submission" date="2025-08" db="UniProtKB">
        <authorList>
            <consortium name="Ensembl"/>
        </authorList>
    </citation>
    <scope>IDENTIFICATION</scope>
</reference>
<organism evidence="1 2">
    <name type="scientific">Podarcis muralis</name>
    <name type="common">Wall lizard</name>
    <name type="synonym">Lacerta muralis</name>
    <dbReference type="NCBI Taxonomy" id="64176"/>
    <lineage>
        <taxon>Eukaryota</taxon>
        <taxon>Metazoa</taxon>
        <taxon>Chordata</taxon>
        <taxon>Craniata</taxon>
        <taxon>Vertebrata</taxon>
        <taxon>Euteleostomi</taxon>
        <taxon>Lepidosauria</taxon>
        <taxon>Squamata</taxon>
        <taxon>Bifurcata</taxon>
        <taxon>Unidentata</taxon>
        <taxon>Episquamata</taxon>
        <taxon>Laterata</taxon>
        <taxon>Lacertibaenia</taxon>
        <taxon>Lacertidae</taxon>
        <taxon>Podarcis</taxon>
    </lineage>
</organism>
<dbReference type="GeneTree" id="ENSGT00390000001053"/>
<dbReference type="CDD" id="cd23298">
    <property type="entry name" value="beta-trefoil_IL18"/>
    <property type="match status" value="1"/>
</dbReference>
<sequence length="195" mass="22574">PLQSTHVRSLLLNPHLSCLLKGLEADSFKKSEKCKAAQIFRNQENHVLIVRPEDDADATAAFEPMTDEEIRNEPGISLNIHIYQDTNLRGLPVAFSTKWNGETYIMQIVKDGSNMRVVFRVKFIPGEKSDMLFFKTPFSKADRQFYRFESSLEQGYFLAFERNERDRVTQLVIKRIDGIDESIKLHTSPLPRRKI</sequence>